<feature type="region of interest" description="Disordered" evidence="1">
    <location>
        <begin position="63"/>
        <end position="87"/>
    </location>
</feature>
<protein>
    <submittedName>
        <fullName evidence="2">Uncharacterized protein</fullName>
    </submittedName>
</protein>
<comment type="caution">
    <text evidence="2">The sequence shown here is derived from an EMBL/GenBank/DDBJ whole genome shotgun (WGS) entry which is preliminary data.</text>
</comment>
<evidence type="ECO:0000256" key="1">
    <source>
        <dbReference type="SAM" id="MobiDB-lite"/>
    </source>
</evidence>
<dbReference type="EMBL" id="JAWHQM010000017">
    <property type="protein sequence ID" value="KAK5630856.1"/>
    <property type="molecule type" value="Genomic_DNA"/>
</dbReference>
<accession>A0AAN7UQH3</accession>
<dbReference type="Proteomes" id="UP001305414">
    <property type="component" value="Unassembled WGS sequence"/>
</dbReference>
<organism evidence="2 3">
    <name type="scientific">Xylaria bambusicola</name>
    <dbReference type="NCBI Taxonomy" id="326684"/>
    <lineage>
        <taxon>Eukaryota</taxon>
        <taxon>Fungi</taxon>
        <taxon>Dikarya</taxon>
        <taxon>Ascomycota</taxon>
        <taxon>Pezizomycotina</taxon>
        <taxon>Sordariomycetes</taxon>
        <taxon>Xylariomycetidae</taxon>
        <taxon>Xylariales</taxon>
        <taxon>Xylariaceae</taxon>
        <taxon>Xylaria</taxon>
    </lineage>
</organism>
<reference evidence="2 3" key="1">
    <citation type="submission" date="2023-10" db="EMBL/GenBank/DDBJ databases">
        <title>Draft genome sequence of Xylaria bambusicola isolate GMP-LS, the root and basal stem rot pathogen of sugarcane in Indonesia.</title>
        <authorList>
            <person name="Selvaraj P."/>
            <person name="Muralishankar V."/>
            <person name="Muruganantham S."/>
            <person name="Sp S."/>
            <person name="Haryani S."/>
            <person name="Lau K.J.X."/>
            <person name="Naqvi N.I."/>
        </authorList>
    </citation>
    <scope>NUCLEOTIDE SEQUENCE [LARGE SCALE GENOMIC DNA]</scope>
    <source>
        <strain evidence="2">GMP-LS</strain>
    </source>
</reference>
<name>A0AAN7UQH3_9PEZI</name>
<gene>
    <name evidence="2" type="ORF">RRF57_006571</name>
</gene>
<evidence type="ECO:0000313" key="3">
    <source>
        <dbReference type="Proteomes" id="UP001305414"/>
    </source>
</evidence>
<keyword evidence="3" id="KW-1185">Reference proteome</keyword>
<dbReference type="AlphaFoldDB" id="A0AAN7UQH3"/>
<proteinExistence type="predicted"/>
<evidence type="ECO:0000313" key="2">
    <source>
        <dbReference type="EMBL" id="KAK5630856.1"/>
    </source>
</evidence>
<sequence length="106" mass="11420">MSLSPPSVLSRFDVHCGKQVDAGRYRWMLSNGVMDSNMTLLTGGILFASVVCELEWVAGQATGSKSKTVKQPRATAAGGGRRIGTHDVGWAQRAIREQAKKDAEDN</sequence>